<dbReference type="CDD" id="cd00180">
    <property type="entry name" value="PKc"/>
    <property type="match status" value="1"/>
</dbReference>
<keyword evidence="2" id="KW-0808">Transferase</keyword>
<feature type="domain" description="Protein kinase" evidence="1">
    <location>
        <begin position="4"/>
        <end position="219"/>
    </location>
</feature>
<dbReference type="SUPFAM" id="SSF56112">
    <property type="entry name" value="Protein kinase-like (PK-like)"/>
    <property type="match status" value="1"/>
</dbReference>
<keyword evidence="2" id="KW-0418">Kinase</keyword>
<evidence type="ECO:0000313" key="2">
    <source>
        <dbReference type="EMBL" id="KAF2678379.1"/>
    </source>
</evidence>
<evidence type="ECO:0000313" key="3">
    <source>
        <dbReference type="Proteomes" id="UP000799291"/>
    </source>
</evidence>
<dbReference type="AlphaFoldDB" id="A0A6G1IKG5"/>
<dbReference type="SMART" id="SM00220">
    <property type="entry name" value="S_TKc"/>
    <property type="match status" value="1"/>
</dbReference>
<reference evidence="2" key="1">
    <citation type="journal article" date="2020" name="Stud. Mycol.">
        <title>101 Dothideomycetes genomes: a test case for predicting lifestyles and emergence of pathogens.</title>
        <authorList>
            <person name="Haridas S."/>
            <person name="Albert R."/>
            <person name="Binder M."/>
            <person name="Bloem J."/>
            <person name="Labutti K."/>
            <person name="Salamov A."/>
            <person name="Andreopoulos B."/>
            <person name="Baker S."/>
            <person name="Barry K."/>
            <person name="Bills G."/>
            <person name="Bluhm B."/>
            <person name="Cannon C."/>
            <person name="Castanera R."/>
            <person name="Culley D."/>
            <person name="Daum C."/>
            <person name="Ezra D."/>
            <person name="Gonzalez J."/>
            <person name="Henrissat B."/>
            <person name="Kuo A."/>
            <person name="Liang C."/>
            <person name="Lipzen A."/>
            <person name="Lutzoni F."/>
            <person name="Magnuson J."/>
            <person name="Mondo S."/>
            <person name="Nolan M."/>
            <person name="Ohm R."/>
            <person name="Pangilinan J."/>
            <person name="Park H.-J."/>
            <person name="Ramirez L."/>
            <person name="Alfaro M."/>
            <person name="Sun H."/>
            <person name="Tritt A."/>
            <person name="Yoshinaga Y."/>
            <person name="Zwiers L.-H."/>
            <person name="Turgeon B."/>
            <person name="Goodwin S."/>
            <person name="Spatafora J."/>
            <person name="Crous P."/>
            <person name="Grigoriev I."/>
        </authorList>
    </citation>
    <scope>NUCLEOTIDE SEQUENCE</scope>
    <source>
        <strain evidence="2">CBS 122367</strain>
    </source>
</reference>
<dbReference type="EMBL" id="MU005612">
    <property type="protein sequence ID" value="KAF2678379.1"/>
    <property type="molecule type" value="Genomic_DNA"/>
</dbReference>
<accession>A0A6G1IKG5</accession>
<dbReference type="PROSITE" id="PS50011">
    <property type="entry name" value="PROTEIN_KINASE_DOM"/>
    <property type="match status" value="1"/>
</dbReference>
<dbReference type="PROSITE" id="PS00108">
    <property type="entry name" value="PROTEIN_KINASE_ST"/>
    <property type="match status" value="1"/>
</dbReference>
<dbReference type="GO" id="GO:0004674">
    <property type="term" value="F:protein serine/threonine kinase activity"/>
    <property type="evidence" value="ECO:0007669"/>
    <property type="project" value="TreeGrafter"/>
</dbReference>
<dbReference type="Pfam" id="PF00069">
    <property type="entry name" value="Pkinase"/>
    <property type="match status" value="1"/>
</dbReference>
<dbReference type="InterPro" id="IPR008271">
    <property type="entry name" value="Ser/Thr_kinase_AS"/>
</dbReference>
<sequence length="219" mass="24641">EIPYTPLTLLGHGQKGVVEKVRHAHSSAIYARKTYRLSPRSARQRALDRAAYVREIEITRRLQKHRHIVRVVASYSTSDTLAVILEPAADGGDLKTYLARYAAGDVETRRDMQRTLYHAYGCLASGLAFMHSQRIRHRDVKPENILVHGTEVLFADFGISRDYSGKADSWTDGRADAFTAKYCAPEVQDQGVRSSRSDVWALGCVFLLLYSAVWESDVI</sequence>
<dbReference type="PANTHER" id="PTHR24359:SF1">
    <property type="entry name" value="INHIBITOR OF NUCLEAR FACTOR KAPPA-B KINASE EPSILON SUBUNIT HOMOLOG 1-RELATED"/>
    <property type="match status" value="1"/>
</dbReference>
<feature type="non-terminal residue" evidence="2">
    <location>
        <position position="1"/>
    </location>
</feature>
<feature type="non-terminal residue" evidence="2">
    <location>
        <position position="219"/>
    </location>
</feature>
<dbReference type="InterPro" id="IPR000719">
    <property type="entry name" value="Prot_kinase_dom"/>
</dbReference>
<dbReference type="PANTHER" id="PTHR24359">
    <property type="entry name" value="SERINE/THREONINE-PROTEIN KINASE SBK1"/>
    <property type="match status" value="1"/>
</dbReference>
<dbReference type="Gene3D" id="1.10.510.10">
    <property type="entry name" value="Transferase(Phosphotransferase) domain 1"/>
    <property type="match status" value="1"/>
</dbReference>
<protein>
    <submittedName>
        <fullName evidence="2">Kinase-like protein</fullName>
    </submittedName>
</protein>
<name>A0A6G1IKG5_9PLEO</name>
<dbReference type="GO" id="GO:0005524">
    <property type="term" value="F:ATP binding"/>
    <property type="evidence" value="ECO:0007669"/>
    <property type="project" value="InterPro"/>
</dbReference>
<keyword evidence="3" id="KW-1185">Reference proteome</keyword>
<dbReference type="Gene3D" id="3.30.200.20">
    <property type="entry name" value="Phosphorylase Kinase, domain 1"/>
    <property type="match status" value="1"/>
</dbReference>
<evidence type="ECO:0000259" key="1">
    <source>
        <dbReference type="PROSITE" id="PS50011"/>
    </source>
</evidence>
<gene>
    <name evidence="2" type="ORF">K458DRAFT_237812</name>
</gene>
<organism evidence="2 3">
    <name type="scientific">Lentithecium fluviatile CBS 122367</name>
    <dbReference type="NCBI Taxonomy" id="1168545"/>
    <lineage>
        <taxon>Eukaryota</taxon>
        <taxon>Fungi</taxon>
        <taxon>Dikarya</taxon>
        <taxon>Ascomycota</taxon>
        <taxon>Pezizomycotina</taxon>
        <taxon>Dothideomycetes</taxon>
        <taxon>Pleosporomycetidae</taxon>
        <taxon>Pleosporales</taxon>
        <taxon>Massarineae</taxon>
        <taxon>Lentitheciaceae</taxon>
        <taxon>Lentithecium</taxon>
    </lineage>
</organism>
<dbReference type="InterPro" id="IPR011009">
    <property type="entry name" value="Kinase-like_dom_sf"/>
</dbReference>
<dbReference type="Proteomes" id="UP000799291">
    <property type="component" value="Unassembled WGS sequence"/>
</dbReference>
<dbReference type="OrthoDB" id="4062651at2759"/>
<proteinExistence type="predicted"/>